<keyword evidence="1" id="KW-0560">Oxidoreductase</keyword>
<dbReference type="Pfam" id="PF05721">
    <property type="entry name" value="PhyH"/>
    <property type="match status" value="1"/>
</dbReference>
<organism evidence="1 2">
    <name type="scientific">Neolewinella xylanilytica</name>
    <dbReference type="NCBI Taxonomy" id="1514080"/>
    <lineage>
        <taxon>Bacteria</taxon>
        <taxon>Pseudomonadati</taxon>
        <taxon>Bacteroidota</taxon>
        <taxon>Saprospiria</taxon>
        <taxon>Saprospirales</taxon>
        <taxon>Lewinellaceae</taxon>
        <taxon>Neolewinella</taxon>
    </lineage>
</organism>
<dbReference type="Gene3D" id="2.60.120.620">
    <property type="entry name" value="q2cbj1_9rhob like domain"/>
    <property type="match status" value="1"/>
</dbReference>
<keyword evidence="1" id="KW-0223">Dioxygenase</keyword>
<evidence type="ECO:0000313" key="2">
    <source>
        <dbReference type="Proteomes" id="UP000237662"/>
    </source>
</evidence>
<protein>
    <submittedName>
        <fullName evidence="1">Phytanoyl-CoA dioxygenase PhyH</fullName>
    </submittedName>
</protein>
<dbReference type="RefSeq" id="WP_104421563.1">
    <property type="nucleotide sequence ID" value="NZ_PTJC01000008.1"/>
</dbReference>
<dbReference type="EMBL" id="PTJC01000008">
    <property type="protein sequence ID" value="PPK84228.1"/>
    <property type="molecule type" value="Genomic_DNA"/>
</dbReference>
<dbReference type="InterPro" id="IPR008775">
    <property type="entry name" value="Phytyl_CoA_dOase-like"/>
</dbReference>
<evidence type="ECO:0000313" key="1">
    <source>
        <dbReference type="EMBL" id="PPK84228.1"/>
    </source>
</evidence>
<dbReference type="AlphaFoldDB" id="A0A2S6I044"/>
<name>A0A2S6I044_9BACT</name>
<keyword evidence="2" id="KW-1185">Reference proteome</keyword>
<dbReference type="SUPFAM" id="SSF51197">
    <property type="entry name" value="Clavaminate synthase-like"/>
    <property type="match status" value="1"/>
</dbReference>
<sequence>MYTPTLSPTDFYQQQGYYLASEVYTPEDIARIRQLIERHEADGGWAAAPNSNDHLTTDIYERIPGLAEIIFNDRYLAVIAELFGPDPIILAEPAIHKSRYYFWHKDSTFIDEQAEAYHWQDDFAASMTVLYLQDNHPDYGGGITLVPGTHHDPDFYHRIAHMSLLERGLLKAKKIAGISHFDRMERHPDKVAIPSKAGDVLILDMRLDHKGTPAKKPSPHTKYGIMNIACRGEATAQSLRRTLRNRPSAYYNDYLAGQPLQTPALEAVSGRKGVKVWL</sequence>
<accession>A0A2S6I044</accession>
<dbReference type="Proteomes" id="UP000237662">
    <property type="component" value="Unassembled WGS sequence"/>
</dbReference>
<proteinExistence type="predicted"/>
<dbReference type="OrthoDB" id="9791262at2"/>
<comment type="caution">
    <text evidence="1">The sequence shown here is derived from an EMBL/GenBank/DDBJ whole genome shotgun (WGS) entry which is preliminary data.</text>
</comment>
<gene>
    <name evidence="1" type="ORF">CLV84_3996</name>
</gene>
<dbReference type="GO" id="GO:0016706">
    <property type="term" value="F:2-oxoglutarate-dependent dioxygenase activity"/>
    <property type="evidence" value="ECO:0007669"/>
    <property type="project" value="UniProtKB-ARBA"/>
</dbReference>
<reference evidence="1 2" key="1">
    <citation type="submission" date="2018-02" db="EMBL/GenBank/DDBJ databases">
        <title>Genomic Encyclopedia of Archaeal and Bacterial Type Strains, Phase II (KMG-II): from individual species to whole genera.</title>
        <authorList>
            <person name="Goeker M."/>
        </authorList>
    </citation>
    <scope>NUCLEOTIDE SEQUENCE [LARGE SCALE GENOMIC DNA]</scope>
    <source>
        <strain evidence="1 2">DSM 29526</strain>
    </source>
</reference>